<protein>
    <recommendedName>
        <fullName evidence="2">Transglutaminase-like domain-containing protein</fullName>
    </recommendedName>
</protein>
<dbReference type="PANTHER" id="PTHR46333">
    <property type="entry name" value="CYTOKINESIS PROTEIN 3"/>
    <property type="match status" value="1"/>
</dbReference>
<dbReference type="InterPro" id="IPR002931">
    <property type="entry name" value="Transglutaminase-like"/>
</dbReference>
<feature type="domain" description="Transglutaminase-like" evidence="2">
    <location>
        <begin position="105"/>
        <end position="168"/>
    </location>
</feature>
<dbReference type="SMART" id="SM00460">
    <property type="entry name" value="TGc"/>
    <property type="match status" value="1"/>
</dbReference>
<dbReference type="SUPFAM" id="SSF54001">
    <property type="entry name" value="Cysteine proteinases"/>
    <property type="match status" value="1"/>
</dbReference>
<evidence type="ECO:0000259" key="2">
    <source>
        <dbReference type="SMART" id="SM00460"/>
    </source>
</evidence>
<dbReference type="PANTHER" id="PTHR46333:SF2">
    <property type="entry name" value="CYTOKINESIS PROTEIN 3"/>
    <property type="match status" value="1"/>
</dbReference>
<dbReference type="InterPro" id="IPR038765">
    <property type="entry name" value="Papain-like_cys_pep_sf"/>
</dbReference>
<dbReference type="Pfam" id="PF01841">
    <property type="entry name" value="Transglut_core"/>
    <property type="match status" value="1"/>
</dbReference>
<dbReference type="Proteomes" id="UP001528920">
    <property type="component" value="Unassembled WGS sequence"/>
</dbReference>
<evidence type="ECO:0000256" key="1">
    <source>
        <dbReference type="SAM" id="SignalP"/>
    </source>
</evidence>
<keyword evidence="1" id="KW-0732">Signal</keyword>
<accession>A0ABT5VS63</accession>
<name>A0ABT5VS63_9BACT</name>
<organism evidence="3 4">
    <name type="scientific">Paralabilibaculum antarcticum</name>
    <dbReference type="NCBI Taxonomy" id="2912572"/>
    <lineage>
        <taxon>Bacteria</taxon>
        <taxon>Pseudomonadati</taxon>
        <taxon>Bacteroidota</taxon>
        <taxon>Bacteroidia</taxon>
        <taxon>Marinilabiliales</taxon>
        <taxon>Marinifilaceae</taxon>
        <taxon>Paralabilibaculum</taxon>
    </lineage>
</organism>
<reference evidence="3 4" key="1">
    <citation type="submission" date="2022-01" db="EMBL/GenBank/DDBJ databases">
        <title>Labilibaculum sp. nov, a marine bacterium isolated from Antarctica.</title>
        <authorList>
            <person name="Dai W."/>
        </authorList>
    </citation>
    <scope>NUCLEOTIDE SEQUENCE [LARGE SCALE GENOMIC DNA]</scope>
    <source>
        <strain evidence="3 4">DW002</strain>
    </source>
</reference>
<feature type="chain" id="PRO_5046469132" description="Transglutaminase-like domain-containing protein" evidence="1">
    <location>
        <begin position="22"/>
        <end position="347"/>
    </location>
</feature>
<sequence>MYRKIQFILLLIFISTWNLHAQDPNFSGYGKIDRHAKRAPDSICNNLTFLHKYLVSAAETDEEKIRAFYIWIIKNIKYKDQIELKYNSDVLFYMGSNNCSSPVCVLSRKQAVCEGFSKIFEYFCQQSGIEAYSIGGYISKNGVLQDRATHSWNLLKINGTWRFFDLSWAYATLRYTGIKSSTNEFFMVEPEQFILTHLPLIPMWQVLESPITIETFNQGDSKIIEQLASAPQNYSFTDSIAAFKLLPQYKKRLKTADEIFKTNPSNKFNRAIEYYRFAQIAVNFDSEITPLIYYKLIRAQEKIKVAIDLFQTSDDISSKIMYLHSKDLLKLINRLLDSASSDIIYLK</sequence>
<proteinExistence type="predicted"/>
<dbReference type="InterPro" id="IPR052557">
    <property type="entry name" value="CAP/Cytokinesis_protein"/>
</dbReference>
<dbReference type="EMBL" id="JAKJSC010000001">
    <property type="protein sequence ID" value="MDE5418126.1"/>
    <property type="molecule type" value="Genomic_DNA"/>
</dbReference>
<dbReference type="Gene3D" id="3.10.620.30">
    <property type="match status" value="1"/>
</dbReference>
<keyword evidence="4" id="KW-1185">Reference proteome</keyword>
<dbReference type="RefSeq" id="WP_275109459.1">
    <property type="nucleotide sequence ID" value="NZ_JAKJSC010000001.1"/>
</dbReference>
<feature type="signal peptide" evidence="1">
    <location>
        <begin position="1"/>
        <end position="21"/>
    </location>
</feature>
<gene>
    <name evidence="3" type="ORF">L3049_08900</name>
</gene>
<evidence type="ECO:0000313" key="4">
    <source>
        <dbReference type="Proteomes" id="UP001528920"/>
    </source>
</evidence>
<evidence type="ECO:0000313" key="3">
    <source>
        <dbReference type="EMBL" id="MDE5418126.1"/>
    </source>
</evidence>
<comment type="caution">
    <text evidence="3">The sequence shown here is derived from an EMBL/GenBank/DDBJ whole genome shotgun (WGS) entry which is preliminary data.</text>
</comment>